<sequence>MEKVWPLYKMRVELELGLLSTFKRYKVLIDVLSLPISFVHNPGRSCRTEPSLGGSDSRMDFINGLDDEEEVLIVPRSKLKHLAKTRECEISFRIDRTDNLNNSETHPNEKLKGVQEKTVDLSTIFLNENS</sequence>
<dbReference type="Proteomes" id="UP000008311">
    <property type="component" value="Unassembled WGS sequence"/>
</dbReference>
<reference evidence="2" key="1">
    <citation type="journal article" date="2010" name="Nat. Biotechnol.">
        <title>Draft genome sequence of the oilseed species Ricinus communis.</title>
        <authorList>
            <person name="Chan A.P."/>
            <person name="Crabtree J."/>
            <person name="Zhao Q."/>
            <person name="Lorenzi H."/>
            <person name="Orvis J."/>
            <person name="Puiu D."/>
            <person name="Melake-Berhan A."/>
            <person name="Jones K.M."/>
            <person name="Redman J."/>
            <person name="Chen G."/>
            <person name="Cahoon E.B."/>
            <person name="Gedil M."/>
            <person name="Stanke M."/>
            <person name="Haas B.J."/>
            <person name="Wortman J.R."/>
            <person name="Fraser-Liggett C.M."/>
            <person name="Ravel J."/>
            <person name="Rabinowicz P.D."/>
        </authorList>
    </citation>
    <scope>NUCLEOTIDE SEQUENCE [LARGE SCALE GENOMIC DNA]</scope>
    <source>
        <strain evidence="2">cv. Hale</strain>
    </source>
</reference>
<name>B9T0Z9_RICCO</name>
<dbReference type="InParanoid" id="B9T0Z9"/>
<evidence type="ECO:0000313" key="1">
    <source>
        <dbReference type="EMBL" id="EEF30462.1"/>
    </source>
</evidence>
<dbReference type="AlphaFoldDB" id="B9T0Z9"/>
<protein>
    <submittedName>
        <fullName evidence="1">Uncharacterized protein</fullName>
    </submittedName>
</protein>
<accession>B9T0Z9</accession>
<keyword evidence="2" id="KW-1185">Reference proteome</keyword>
<dbReference type="EMBL" id="EQ974320">
    <property type="protein sequence ID" value="EEF30462.1"/>
    <property type="molecule type" value="Genomic_DNA"/>
</dbReference>
<gene>
    <name evidence="1" type="ORF">RCOM_0371710</name>
</gene>
<organism evidence="1 2">
    <name type="scientific">Ricinus communis</name>
    <name type="common">Castor bean</name>
    <dbReference type="NCBI Taxonomy" id="3988"/>
    <lineage>
        <taxon>Eukaryota</taxon>
        <taxon>Viridiplantae</taxon>
        <taxon>Streptophyta</taxon>
        <taxon>Embryophyta</taxon>
        <taxon>Tracheophyta</taxon>
        <taxon>Spermatophyta</taxon>
        <taxon>Magnoliopsida</taxon>
        <taxon>eudicotyledons</taxon>
        <taxon>Gunneridae</taxon>
        <taxon>Pentapetalae</taxon>
        <taxon>rosids</taxon>
        <taxon>fabids</taxon>
        <taxon>Malpighiales</taxon>
        <taxon>Euphorbiaceae</taxon>
        <taxon>Acalyphoideae</taxon>
        <taxon>Acalypheae</taxon>
        <taxon>Ricinus</taxon>
    </lineage>
</organism>
<evidence type="ECO:0000313" key="2">
    <source>
        <dbReference type="Proteomes" id="UP000008311"/>
    </source>
</evidence>
<proteinExistence type="predicted"/>